<keyword evidence="1" id="KW-0472">Membrane</keyword>
<sequence>MHEQNSNHVSSQQHSTKLELLGACWMIQYLCFGSQFFIILCLMWTFYIISYKKRVSIPIKLENMLTVFDIPLRKKKEMWRSKGNIFFYHILLLCLFDSELFQEYNMKFVVHLLEHTTETYPVLDKALLKTEAGVIYKR</sequence>
<organism evidence="2 3">
    <name type="scientific">Dryococelus australis</name>
    <dbReference type="NCBI Taxonomy" id="614101"/>
    <lineage>
        <taxon>Eukaryota</taxon>
        <taxon>Metazoa</taxon>
        <taxon>Ecdysozoa</taxon>
        <taxon>Arthropoda</taxon>
        <taxon>Hexapoda</taxon>
        <taxon>Insecta</taxon>
        <taxon>Pterygota</taxon>
        <taxon>Neoptera</taxon>
        <taxon>Polyneoptera</taxon>
        <taxon>Phasmatodea</taxon>
        <taxon>Verophasmatodea</taxon>
        <taxon>Anareolatae</taxon>
        <taxon>Phasmatidae</taxon>
        <taxon>Eurycanthinae</taxon>
        <taxon>Dryococelus</taxon>
    </lineage>
</organism>
<protein>
    <submittedName>
        <fullName evidence="2">Uncharacterized protein</fullName>
    </submittedName>
</protein>
<evidence type="ECO:0000313" key="2">
    <source>
        <dbReference type="EMBL" id="KAJ8894117.1"/>
    </source>
</evidence>
<evidence type="ECO:0000256" key="1">
    <source>
        <dbReference type="SAM" id="Phobius"/>
    </source>
</evidence>
<gene>
    <name evidence="2" type="ORF">PR048_006727</name>
</gene>
<reference evidence="2 3" key="1">
    <citation type="submission" date="2023-02" db="EMBL/GenBank/DDBJ databases">
        <title>LHISI_Scaffold_Assembly.</title>
        <authorList>
            <person name="Stuart O.P."/>
            <person name="Cleave R."/>
            <person name="Magrath M.J.L."/>
            <person name="Mikheyev A.S."/>
        </authorList>
    </citation>
    <scope>NUCLEOTIDE SEQUENCE [LARGE SCALE GENOMIC DNA]</scope>
    <source>
        <strain evidence="2">Daus_M_001</strain>
        <tissue evidence="2">Leg muscle</tissue>
    </source>
</reference>
<keyword evidence="1" id="KW-1133">Transmembrane helix</keyword>
<proteinExistence type="predicted"/>
<evidence type="ECO:0000313" key="3">
    <source>
        <dbReference type="Proteomes" id="UP001159363"/>
    </source>
</evidence>
<dbReference type="Proteomes" id="UP001159363">
    <property type="component" value="Chromosome 2"/>
</dbReference>
<keyword evidence="1" id="KW-0812">Transmembrane</keyword>
<accession>A0ABQ9IBR3</accession>
<keyword evidence="3" id="KW-1185">Reference proteome</keyword>
<name>A0ABQ9IBR3_9NEOP</name>
<comment type="caution">
    <text evidence="2">The sequence shown here is derived from an EMBL/GenBank/DDBJ whole genome shotgun (WGS) entry which is preliminary data.</text>
</comment>
<feature type="transmembrane region" description="Helical" evidence="1">
    <location>
        <begin position="26"/>
        <end position="49"/>
    </location>
</feature>
<dbReference type="EMBL" id="JARBHB010000002">
    <property type="protein sequence ID" value="KAJ8894117.1"/>
    <property type="molecule type" value="Genomic_DNA"/>
</dbReference>